<sequence>MRFSILAFAAAVAAAPAAVTSDCESLKSLSILKGAQLFCAGKYPVAQAAPVADKPATNAKRYQADDERVQRLLSGMPESRQKAFCACYPA</sequence>
<accession>A0A9P4HLL6</accession>
<reference evidence="2" key="1">
    <citation type="journal article" date="2020" name="Stud. Mycol.">
        <title>101 Dothideomycetes genomes: a test case for predicting lifestyles and emergence of pathogens.</title>
        <authorList>
            <person name="Haridas S."/>
            <person name="Albert R."/>
            <person name="Binder M."/>
            <person name="Bloem J."/>
            <person name="Labutti K."/>
            <person name="Salamov A."/>
            <person name="Andreopoulos B."/>
            <person name="Baker S."/>
            <person name="Barry K."/>
            <person name="Bills G."/>
            <person name="Bluhm B."/>
            <person name="Cannon C."/>
            <person name="Castanera R."/>
            <person name="Culley D."/>
            <person name="Daum C."/>
            <person name="Ezra D."/>
            <person name="Gonzalez J."/>
            <person name="Henrissat B."/>
            <person name="Kuo A."/>
            <person name="Liang C."/>
            <person name="Lipzen A."/>
            <person name="Lutzoni F."/>
            <person name="Magnuson J."/>
            <person name="Mondo S."/>
            <person name="Nolan M."/>
            <person name="Ohm R."/>
            <person name="Pangilinan J."/>
            <person name="Park H.-J."/>
            <person name="Ramirez L."/>
            <person name="Alfaro M."/>
            <person name="Sun H."/>
            <person name="Tritt A."/>
            <person name="Yoshinaga Y."/>
            <person name="Zwiers L.-H."/>
            <person name="Turgeon B."/>
            <person name="Goodwin S."/>
            <person name="Spatafora J."/>
            <person name="Crous P."/>
            <person name="Grigoriev I."/>
        </authorList>
    </citation>
    <scope>NUCLEOTIDE SEQUENCE</scope>
    <source>
        <strain evidence="2">CBS 110217</strain>
    </source>
</reference>
<dbReference type="AlphaFoldDB" id="A0A9P4HLL6"/>
<keyword evidence="3" id="KW-1185">Reference proteome</keyword>
<evidence type="ECO:0000313" key="3">
    <source>
        <dbReference type="Proteomes" id="UP000799777"/>
    </source>
</evidence>
<dbReference type="OrthoDB" id="3785216at2759"/>
<feature type="chain" id="PRO_5040344268" evidence="1">
    <location>
        <begin position="22"/>
        <end position="90"/>
    </location>
</feature>
<protein>
    <submittedName>
        <fullName evidence="2">Uncharacterized protein</fullName>
    </submittedName>
</protein>
<organism evidence="2 3">
    <name type="scientific">Setomelanomma holmii</name>
    <dbReference type="NCBI Taxonomy" id="210430"/>
    <lineage>
        <taxon>Eukaryota</taxon>
        <taxon>Fungi</taxon>
        <taxon>Dikarya</taxon>
        <taxon>Ascomycota</taxon>
        <taxon>Pezizomycotina</taxon>
        <taxon>Dothideomycetes</taxon>
        <taxon>Pleosporomycetidae</taxon>
        <taxon>Pleosporales</taxon>
        <taxon>Pleosporineae</taxon>
        <taxon>Phaeosphaeriaceae</taxon>
        <taxon>Setomelanomma</taxon>
    </lineage>
</organism>
<name>A0A9P4HLL6_9PLEO</name>
<dbReference type="Proteomes" id="UP000799777">
    <property type="component" value="Unassembled WGS sequence"/>
</dbReference>
<evidence type="ECO:0000313" key="2">
    <source>
        <dbReference type="EMBL" id="KAF2035482.1"/>
    </source>
</evidence>
<proteinExistence type="predicted"/>
<feature type="non-terminal residue" evidence="2">
    <location>
        <position position="90"/>
    </location>
</feature>
<dbReference type="EMBL" id="ML978157">
    <property type="protein sequence ID" value="KAF2035482.1"/>
    <property type="molecule type" value="Genomic_DNA"/>
</dbReference>
<keyword evidence="1" id="KW-0732">Signal</keyword>
<feature type="signal peptide" evidence="1">
    <location>
        <begin position="1"/>
        <end position="21"/>
    </location>
</feature>
<evidence type="ECO:0000256" key="1">
    <source>
        <dbReference type="SAM" id="SignalP"/>
    </source>
</evidence>
<comment type="caution">
    <text evidence="2">The sequence shown here is derived from an EMBL/GenBank/DDBJ whole genome shotgun (WGS) entry which is preliminary data.</text>
</comment>
<gene>
    <name evidence="2" type="ORF">EK21DRAFT_49490</name>
</gene>